<keyword evidence="5" id="KW-0472">Membrane</keyword>
<dbReference type="AlphaFoldDB" id="A0A9I9CU65"/>
<dbReference type="FunFam" id="3.30.40.10:FF:000146">
    <property type="entry name" value="RING/FYVE/PHD zinc finger protein"/>
    <property type="match status" value="1"/>
</dbReference>
<dbReference type="SMART" id="SM00744">
    <property type="entry name" value="RINGv"/>
    <property type="match status" value="1"/>
</dbReference>
<evidence type="ECO:0000256" key="4">
    <source>
        <dbReference type="SAM" id="MobiDB-lite"/>
    </source>
</evidence>
<keyword evidence="1" id="KW-0479">Metal-binding</keyword>
<dbReference type="GO" id="GO:0016567">
    <property type="term" value="P:protein ubiquitination"/>
    <property type="evidence" value="ECO:0007669"/>
    <property type="project" value="TreeGrafter"/>
</dbReference>
<keyword evidence="2" id="KW-0863">Zinc-finger</keyword>
<keyword evidence="5" id="KW-0812">Transmembrane</keyword>
<dbReference type="Gene3D" id="3.30.40.10">
    <property type="entry name" value="Zinc/RING finger domain, C3HC4 (zinc finger)"/>
    <property type="match status" value="1"/>
</dbReference>
<dbReference type="Pfam" id="PF12428">
    <property type="entry name" value="DUF3675"/>
    <property type="match status" value="1"/>
</dbReference>
<dbReference type="Pfam" id="PF12906">
    <property type="entry name" value="RINGv"/>
    <property type="match status" value="1"/>
</dbReference>
<dbReference type="GO" id="GO:0016020">
    <property type="term" value="C:membrane"/>
    <property type="evidence" value="ECO:0007669"/>
    <property type="project" value="TreeGrafter"/>
</dbReference>
<sequence length="367" mass="40492">ILINQPTISLSLSLPFCIPFLLPNALSFSLLPRLFSPFPPLNFHLLILLSSSSYSPTPPSRVPFFSSFLRLRWVLWTMSDHLVLYVDNFIPPAAPLQPLSHPLHPLPREPLPDSPAPTPGPSSSTATPHDRTLEPDAPNEDDPLILVAECRICQEEDSLSNLETPCACSGSLKYAHRKCVQHWCNEKGDITCEICHQPYQPGYTAPPRSEETAIDMEGRWTIAGNPLDLRDTRLLAIAEAERHFLEAEYDDYAASNDSGAAFCRSAALILLALLLLRHALTITDPDGDDDASAFFSIFMLRAAGFLLPCYIMAWAISILQRRRQRQEAAALAATQVAFVLQHGQHRGLQFAIASTGPPLTPHPHAAV</sequence>
<dbReference type="PANTHER" id="PTHR23012:SF175">
    <property type="entry name" value="RING_FYVE_PHD ZINC FINGER SUPERFAMILY PROTEIN"/>
    <property type="match status" value="1"/>
</dbReference>
<dbReference type="EnsemblPlants" id="MELO3C008547.2.1">
    <property type="protein sequence ID" value="MELO3C008547.2.1"/>
    <property type="gene ID" value="MELO3C008547.2"/>
</dbReference>
<keyword evidence="3" id="KW-0862">Zinc</keyword>
<dbReference type="GO" id="GO:0008270">
    <property type="term" value="F:zinc ion binding"/>
    <property type="evidence" value="ECO:0007669"/>
    <property type="project" value="UniProtKB-KW"/>
</dbReference>
<evidence type="ECO:0000256" key="1">
    <source>
        <dbReference type="ARBA" id="ARBA00022723"/>
    </source>
</evidence>
<evidence type="ECO:0000256" key="5">
    <source>
        <dbReference type="SAM" id="Phobius"/>
    </source>
</evidence>
<dbReference type="InterPro" id="IPR013083">
    <property type="entry name" value="Znf_RING/FYVE/PHD"/>
</dbReference>
<dbReference type="CDD" id="cd16495">
    <property type="entry name" value="RING_CH-C4HC3_MARCH"/>
    <property type="match status" value="1"/>
</dbReference>
<dbReference type="InterPro" id="IPR011016">
    <property type="entry name" value="Znf_RING-CH"/>
</dbReference>
<organism evidence="7">
    <name type="scientific">Cucumis melo</name>
    <name type="common">Muskmelon</name>
    <dbReference type="NCBI Taxonomy" id="3656"/>
    <lineage>
        <taxon>Eukaryota</taxon>
        <taxon>Viridiplantae</taxon>
        <taxon>Streptophyta</taxon>
        <taxon>Embryophyta</taxon>
        <taxon>Tracheophyta</taxon>
        <taxon>Spermatophyta</taxon>
        <taxon>Magnoliopsida</taxon>
        <taxon>eudicotyledons</taxon>
        <taxon>Gunneridae</taxon>
        <taxon>Pentapetalae</taxon>
        <taxon>rosids</taxon>
        <taxon>fabids</taxon>
        <taxon>Cucurbitales</taxon>
        <taxon>Cucurbitaceae</taxon>
        <taxon>Benincaseae</taxon>
        <taxon>Cucumis</taxon>
    </lineage>
</organism>
<dbReference type="Gramene" id="MELO3C008547.2.1">
    <property type="protein sequence ID" value="MELO3C008547.2.1"/>
    <property type="gene ID" value="MELO3C008547.2"/>
</dbReference>
<evidence type="ECO:0000256" key="2">
    <source>
        <dbReference type="ARBA" id="ARBA00022771"/>
    </source>
</evidence>
<dbReference type="PROSITE" id="PS51292">
    <property type="entry name" value="ZF_RING_CH"/>
    <property type="match status" value="1"/>
</dbReference>
<proteinExistence type="predicted"/>
<feature type="transmembrane region" description="Helical" evidence="5">
    <location>
        <begin position="261"/>
        <end position="280"/>
    </location>
</feature>
<accession>A0A9I9CU65</accession>
<feature type="transmembrane region" description="Helical" evidence="5">
    <location>
        <begin position="292"/>
        <end position="316"/>
    </location>
</feature>
<name>A0A9I9CU65_CUCME</name>
<protein>
    <recommendedName>
        <fullName evidence="6">RING-CH-type domain-containing protein</fullName>
    </recommendedName>
</protein>
<keyword evidence="5" id="KW-1133">Transmembrane helix</keyword>
<dbReference type="GO" id="GO:0004842">
    <property type="term" value="F:ubiquitin-protein transferase activity"/>
    <property type="evidence" value="ECO:0007669"/>
    <property type="project" value="TreeGrafter"/>
</dbReference>
<reference evidence="7" key="1">
    <citation type="submission" date="2023-03" db="UniProtKB">
        <authorList>
            <consortium name="EnsemblPlants"/>
        </authorList>
    </citation>
    <scope>IDENTIFICATION</scope>
</reference>
<feature type="domain" description="RING-CH-type" evidence="6">
    <location>
        <begin position="142"/>
        <end position="202"/>
    </location>
</feature>
<dbReference type="InterPro" id="IPR022143">
    <property type="entry name" value="DUF3675"/>
</dbReference>
<feature type="region of interest" description="Disordered" evidence="4">
    <location>
        <begin position="101"/>
        <end position="140"/>
    </location>
</feature>
<dbReference type="PANTHER" id="PTHR23012">
    <property type="entry name" value="RING/FYVE/PHD ZINC FINGER DOMAIN-CONTAINING"/>
    <property type="match status" value="1"/>
</dbReference>
<evidence type="ECO:0000259" key="6">
    <source>
        <dbReference type="PROSITE" id="PS51292"/>
    </source>
</evidence>
<dbReference type="InterPro" id="IPR033275">
    <property type="entry name" value="MARCH-like"/>
</dbReference>
<dbReference type="SUPFAM" id="SSF57850">
    <property type="entry name" value="RING/U-box"/>
    <property type="match status" value="1"/>
</dbReference>
<evidence type="ECO:0000256" key="3">
    <source>
        <dbReference type="ARBA" id="ARBA00022833"/>
    </source>
</evidence>
<evidence type="ECO:0000313" key="7">
    <source>
        <dbReference type="EnsemblPlants" id="MELO3C008547.2.1"/>
    </source>
</evidence>